<dbReference type="PANTHER" id="PTHR31250">
    <property type="entry name" value="IQ DOMAIN-CONTAINING PROTEIN IQM3"/>
    <property type="match status" value="1"/>
</dbReference>
<proteinExistence type="predicted"/>
<accession>A0A6A4PLP4</accession>
<organism evidence="6 7">
    <name type="scientific">Lupinus albus</name>
    <name type="common">White lupine</name>
    <name type="synonym">Lupinus termis</name>
    <dbReference type="NCBI Taxonomy" id="3870"/>
    <lineage>
        <taxon>Eukaryota</taxon>
        <taxon>Viridiplantae</taxon>
        <taxon>Streptophyta</taxon>
        <taxon>Embryophyta</taxon>
        <taxon>Tracheophyta</taxon>
        <taxon>Spermatophyta</taxon>
        <taxon>Magnoliopsida</taxon>
        <taxon>eudicotyledons</taxon>
        <taxon>Gunneridae</taxon>
        <taxon>Pentapetalae</taxon>
        <taxon>rosids</taxon>
        <taxon>fabids</taxon>
        <taxon>Fabales</taxon>
        <taxon>Fabaceae</taxon>
        <taxon>Papilionoideae</taxon>
        <taxon>50 kb inversion clade</taxon>
        <taxon>genistoids sensu lato</taxon>
        <taxon>core genistoids</taxon>
        <taxon>Genisteae</taxon>
        <taxon>Lupinus</taxon>
    </lineage>
</organism>
<dbReference type="GO" id="GO:0005634">
    <property type="term" value="C:nucleus"/>
    <property type="evidence" value="ECO:0007669"/>
    <property type="project" value="UniProtKB-SubCell"/>
</dbReference>
<dbReference type="EMBL" id="WOCE01000012">
    <property type="protein sequence ID" value="KAE9602380.1"/>
    <property type="molecule type" value="Genomic_DNA"/>
</dbReference>
<dbReference type="GO" id="GO:0005737">
    <property type="term" value="C:cytoplasm"/>
    <property type="evidence" value="ECO:0007669"/>
    <property type="project" value="UniProtKB-SubCell"/>
</dbReference>
<evidence type="ECO:0000256" key="3">
    <source>
        <dbReference type="ARBA" id="ARBA00022490"/>
    </source>
</evidence>
<feature type="transmembrane region" description="Helical" evidence="5">
    <location>
        <begin position="38"/>
        <end position="59"/>
    </location>
</feature>
<dbReference type="OrthoDB" id="1724883at2759"/>
<evidence type="ECO:0000313" key="6">
    <source>
        <dbReference type="EMBL" id="KAE9602380.1"/>
    </source>
</evidence>
<keyword evidence="3" id="KW-0963">Cytoplasm</keyword>
<keyword evidence="7" id="KW-1185">Reference proteome</keyword>
<evidence type="ECO:0000256" key="1">
    <source>
        <dbReference type="ARBA" id="ARBA00004123"/>
    </source>
</evidence>
<dbReference type="InterPro" id="IPR044159">
    <property type="entry name" value="IQM"/>
</dbReference>
<protein>
    <submittedName>
        <fullName evidence="6">Uncharacterized protein</fullName>
    </submittedName>
</protein>
<evidence type="ECO:0000313" key="7">
    <source>
        <dbReference type="Proteomes" id="UP000447434"/>
    </source>
</evidence>
<comment type="caution">
    <text evidence="6">The sequence shown here is derived from an EMBL/GenBank/DDBJ whole genome shotgun (WGS) entry which is preliminary data.</text>
</comment>
<keyword evidence="5" id="KW-1133">Transmembrane helix</keyword>
<evidence type="ECO:0000256" key="5">
    <source>
        <dbReference type="SAM" id="Phobius"/>
    </source>
</evidence>
<keyword evidence="4" id="KW-0539">Nucleus</keyword>
<comment type="subcellular location">
    <subcellularLocation>
        <location evidence="2">Cytoplasm</location>
    </subcellularLocation>
    <subcellularLocation>
        <location evidence="1">Nucleus</location>
    </subcellularLocation>
</comment>
<evidence type="ECO:0000256" key="4">
    <source>
        <dbReference type="ARBA" id="ARBA00023242"/>
    </source>
</evidence>
<evidence type="ECO:0000256" key="2">
    <source>
        <dbReference type="ARBA" id="ARBA00004496"/>
    </source>
</evidence>
<reference evidence="7" key="1">
    <citation type="journal article" date="2020" name="Nat. Commun.">
        <title>Genome sequence of the cluster root forming white lupin.</title>
        <authorList>
            <person name="Hufnagel B."/>
            <person name="Marques A."/>
            <person name="Soriano A."/>
            <person name="Marques L."/>
            <person name="Divol F."/>
            <person name="Doumas P."/>
            <person name="Sallet E."/>
            <person name="Mancinotti D."/>
            <person name="Carrere S."/>
            <person name="Marande W."/>
            <person name="Arribat S."/>
            <person name="Keller J."/>
            <person name="Huneau C."/>
            <person name="Blein T."/>
            <person name="Aime D."/>
            <person name="Laguerre M."/>
            <person name="Taylor J."/>
            <person name="Schubert V."/>
            <person name="Nelson M."/>
            <person name="Geu-Flores F."/>
            <person name="Crespi M."/>
            <person name="Gallardo-Guerrero K."/>
            <person name="Delaux P.-M."/>
            <person name="Salse J."/>
            <person name="Berges H."/>
            <person name="Guyot R."/>
            <person name="Gouzy J."/>
            <person name="Peret B."/>
        </authorList>
    </citation>
    <scope>NUCLEOTIDE SEQUENCE [LARGE SCALE GENOMIC DNA]</scope>
    <source>
        <strain evidence="7">cv. Amiga</strain>
    </source>
</reference>
<keyword evidence="5" id="KW-0812">Transmembrane</keyword>
<keyword evidence="5" id="KW-0472">Membrane</keyword>
<gene>
    <name evidence="6" type="ORF">Lalb_Chr12g0198971</name>
</gene>
<dbReference type="PANTHER" id="PTHR31250:SF14">
    <property type="entry name" value="IQ DOMAIN-CONTAINING PROTEIN IQM2"/>
    <property type="match status" value="1"/>
</dbReference>
<name>A0A6A4PLP4_LUPAL</name>
<dbReference type="Proteomes" id="UP000447434">
    <property type="component" value="Chromosome 12"/>
</dbReference>
<sequence>MSLHNIYKSFQTRRKFADCAILVEQIWYLLIISRTFFIIYKIHVFLTCFCMIFVFIHRWKLLDFTELKHSSISSFDIEKHETVISHISQAVTKAAKVRKCLSKDDKAQNLALHYWLEALWIIYIYYDKWLQRQSRKHFFCW</sequence>
<feature type="transmembrane region" description="Helical" evidence="5">
    <location>
        <begin position="110"/>
        <end position="126"/>
    </location>
</feature>
<dbReference type="AlphaFoldDB" id="A0A6A4PLP4"/>